<accession>A0AAW1TUG3</accession>
<proteinExistence type="predicted"/>
<protein>
    <recommendedName>
        <fullName evidence="3">Receptor ligand binding region domain-containing protein</fullName>
    </recommendedName>
</protein>
<dbReference type="EMBL" id="JARQZJ010000007">
    <property type="protein sequence ID" value="KAK9871742.1"/>
    <property type="molecule type" value="Genomic_DNA"/>
</dbReference>
<gene>
    <name evidence="1" type="ORF">WA026_014195</name>
</gene>
<comment type="caution">
    <text evidence="1">The sequence shown here is derived from an EMBL/GenBank/DDBJ whole genome shotgun (WGS) entry which is preliminary data.</text>
</comment>
<evidence type="ECO:0000313" key="2">
    <source>
        <dbReference type="Proteomes" id="UP001431783"/>
    </source>
</evidence>
<sequence>MTYKFRFGKYLYIIILIQLALLLLNVYGLGTRKESTNGDRTDNRMYFAIAAMPNTTYSRIFNRTLSNLTQNLIPKTKINFALDTLPIELPKNGKFSALFLKELCSKLEKKNVLAIFVIGDSQAAFTIKLAATHIGIPLLWAKGQSGISPGFRSLVS</sequence>
<dbReference type="Proteomes" id="UP001431783">
    <property type="component" value="Unassembled WGS sequence"/>
</dbReference>
<name>A0AAW1TUG3_9CUCU</name>
<keyword evidence="2" id="KW-1185">Reference proteome</keyword>
<evidence type="ECO:0008006" key="3">
    <source>
        <dbReference type="Google" id="ProtNLM"/>
    </source>
</evidence>
<reference evidence="1 2" key="1">
    <citation type="submission" date="2023-03" db="EMBL/GenBank/DDBJ databases">
        <title>Genome insight into feeding habits of ladybird beetles.</title>
        <authorList>
            <person name="Li H.-S."/>
            <person name="Huang Y.-H."/>
            <person name="Pang H."/>
        </authorList>
    </citation>
    <scope>NUCLEOTIDE SEQUENCE [LARGE SCALE GENOMIC DNA]</scope>
    <source>
        <strain evidence="1">SYSU_2023b</strain>
        <tissue evidence="1">Whole body</tissue>
    </source>
</reference>
<dbReference type="AlphaFoldDB" id="A0AAW1TUG3"/>
<evidence type="ECO:0000313" key="1">
    <source>
        <dbReference type="EMBL" id="KAK9871742.1"/>
    </source>
</evidence>
<organism evidence="1 2">
    <name type="scientific">Henosepilachna vigintioctopunctata</name>
    <dbReference type="NCBI Taxonomy" id="420089"/>
    <lineage>
        <taxon>Eukaryota</taxon>
        <taxon>Metazoa</taxon>
        <taxon>Ecdysozoa</taxon>
        <taxon>Arthropoda</taxon>
        <taxon>Hexapoda</taxon>
        <taxon>Insecta</taxon>
        <taxon>Pterygota</taxon>
        <taxon>Neoptera</taxon>
        <taxon>Endopterygota</taxon>
        <taxon>Coleoptera</taxon>
        <taxon>Polyphaga</taxon>
        <taxon>Cucujiformia</taxon>
        <taxon>Coccinelloidea</taxon>
        <taxon>Coccinellidae</taxon>
        <taxon>Epilachninae</taxon>
        <taxon>Epilachnini</taxon>
        <taxon>Henosepilachna</taxon>
    </lineage>
</organism>